<feature type="compositionally biased region" description="Acidic residues" evidence="1">
    <location>
        <begin position="44"/>
        <end position="63"/>
    </location>
</feature>
<evidence type="ECO:0000256" key="1">
    <source>
        <dbReference type="SAM" id="MobiDB-lite"/>
    </source>
</evidence>
<comment type="caution">
    <text evidence="2">The sequence shown here is derived from an EMBL/GenBank/DDBJ whole genome shotgun (WGS) entry which is preliminary data.</text>
</comment>
<feature type="non-terminal residue" evidence="2">
    <location>
        <position position="133"/>
    </location>
</feature>
<feature type="region of interest" description="Disordered" evidence="1">
    <location>
        <begin position="1"/>
        <end position="133"/>
    </location>
</feature>
<gene>
    <name evidence="2" type="ORF">OXD698_LOCUS53194</name>
</gene>
<evidence type="ECO:0000313" key="2">
    <source>
        <dbReference type="EMBL" id="CAF4430406.1"/>
    </source>
</evidence>
<evidence type="ECO:0000313" key="3">
    <source>
        <dbReference type="Proteomes" id="UP000663844"/>
    </source>
</evidence>
<accession>A0A820R5J7</accession>
<feature type="non-terminal residue" evidence="2">
    <location>
        <position position="1"/>
    </location>
</feature>
<feature type="compositionally biased region" description="Pro residues" evidence="1">
    <location>
        <begin position="1"/>
        <end position="21"/>
    </location>
</feature>
<dbReference type="Proteomes" id="UP000663844">
    <property type="component" value="Unassembled WGS sequence"/>
</dbReference>
<feature type="compositionally biased region" description="Polar residues" evidence="1">
    <location>
        <begin position="22"/>
        <end position="36"/>
    </location>
</feature>
<reference evidence="2" key="1">
    <citation type="submission" date="2021-02" db="EMBL/GenBank/DDBJ databases">
        <authorList>
            <person name="Nowell W R."/>
        </authorList>
    </citation>
    <scope>NUCLEOTIDE SEQUENCE</scope>
</reference>
<feature type="compositionally biased region" description="Polar residues" evidence="1">
    <location>
        <begin position="80"/>
        <end position="118"/>
    </location>
</feature>
<organism evidence="2 3">
    <name type="scientific">Adineta steineri</name>
    <dbReference type="NCBI Taxonomy" id="433720"/>
    <lineage>
        <taxon>Eukaryota</taxon>
        <taxon>Metazoa</taxon>
        <taxon>Spiralia</taxon>
        <taxon>Gnathifera</taxon>
        <taxon>Rotifera</taxon>
        <taxon>Eurotatoria</taxon>
        <taxon>Bdelloidea</taxon>
        <taxon>Adinetida</taxon>
        <taxon>Adinetidae</taxon>
        <taxon>Adineta</taxon>
    </lineage>
</organism>
<dbReference type="AlphaFoldDB" id="A0A820R5J7"/>
<sequence length="133" mass="13874">SAAAPALPPPIQAISKPPPTSIPTVTGRTPLLNSTARPPAPASESDESDSDESETASESETDDSDKKPKPKPTPVPVARSNVQRTTPLTPQVNARVTPQRGNIDNRSVTQVSEPSHSVHSFDLNDSGKSSFGG</sequence>
<dbReference type="EMBL" id="CAJOAZ010030099">
    <property type="protein sequence ID" value="CAF4430406.1"/>
    <property type="molecule type" value="Genomic_DNA"/>
</dbReference>
<protein>
    <submittedName>
        <fullName evidence="2">Uncharacterized protein</fullName>
    </submittedName>
</protein>
<proteinExistence type="predicted"/>
<name>A0A820R5J7_9BILA</name>